<dbReference type="Proteomes" id="UP000824540">
    <property type="component" value="Unassembled WGS sequence"/>
</dbReference>
<feature type="region of interest" description="Disordered" evidence="1">
    <location>
        <begin position="187"/>
        <end position="237"/>
    </location>
</feature>
<accession>A0A8T2PBI5</accession>
<keyword evidence="3" id="KW-1185">Reference proteome</keyword>
<feature type="region of interest" description="Disordered" evidence="1">
    <location>
        <begin position="114"/>
        <end position="146"/>
    </location>
</feature>
<proteinExistence type="predicted"/>
<evidence type="ECO:0000313" key="3">
    <source>
        <dbReference type="Proteomes" id="UP000824540"/>
    </source>
</evidence>
<gene>
    <name evidence="2" type="ORF">JZ751_026248</name>
</gene>
<feature type="compositionally biased region" description="Low complexity" evidence="1">
    <location>
        <begin position="227"/>
        <end position="237"/>
    </location>
</feature>
<evidence type="ECO:0000256" key="1">
    <source>
        <dbReference type="SAM" id="MobiDB-lite"/>
    </source>
</evidence>
<comment type="caution">
    <text evidence="2">The sequence shown here is derived from an EMBL/GenBank/DDBJ whole genome shotgun (WGS) entry which is preliminary data.</text>
</comment>
<dbReference type="EMBL" id="JAFBMS010000008">
    <property type="protein sequence ID" value="KAG9349895.1"/>
    <property type="molecule type" value="Genomic_DNA"/>
</dbReference>
<sequence>MLRSPMASRNNHAYDLTSMPSCVASTATLASSSGSASASRRARAPRAWPMFPRQTRATSSRRFFTHIRAMFSHTASLQGRWERGMMRNKCQGNYLGNTDVDCLLKSGNRKFPESLGALGQAGNSRKPTEHGRSKEIAAHQSTEGAQGLTAQEHLQLTQPNLRCLTEGSAFFSSTLCEERENKKKIKTLRGREKEQHPPLLCATTQPTEPAERQPANEREREREGRRGSQSSRGSWCD</sequence>
<protein>
    <submittedName>
        <fullName evidence="2">Uncharacterized protein</fullName>
    </submittedName>
</protein>
<dbReference type="AlphaFoldDB" id="A0A8T2PBI5"/>
<feature type="compositionally biased region" description="Basic and acidic residues" evidence="1">
    <location>
        <begin position="126"/>
        <end position="137"/>
    </location>
</feature>
<reference evidence="2" key="1">
    <citation type="thesis" date="2021" institute="BYU ScholarsArchive" country="Provo, UT, USA">
        <title>Applications of and Algorithms for Genome Assembly and Genomic Analyses with an Emphasis on Marine Teleosts.</title>
        <authorList>
            <person name="Pickett B.D."/>
        </authorList>
    </citation>
    <scope>NUCLEOTIDE SEQUENCE</scope>
    <source>
        <strain evidence="2">HI-2016</strain>
    </source>
</reference>
<feature type="compositionally biased region" description="Basic and acidic residues" evidence="1">
    <location>
        <begin position="209"/>
        <end position="226"/>
    </location>
</feature>
<organism evidence="2 3">
    <name type="scientific">Albula glossodonta</name>
    <name type="common">roundjaw bonefish</name>
    <dbReference type="NCBI Taxonomy" id="121402"/>
    <lineage>
        <taxon>Eukaryota</taxon>
        <taxon>Metazoa</taxon>
        <taxon>Chordata</taxon>
        <taxon>Craniata</taxon>
        <taxon>Vertebrata</taxon>
        <taxon>Euteleostomi</taxon>
        <taxon>Actinopterygii</taxon>
        <taxon>Neopterygii</taxon>
        <taxon>Teleostei</taxon>
        <taxon>Albuliformes</taxon>
        <taxon>Albulidae</taxon>
        <taxon>Albula</taxon>
    </lineage>
</organism>
<name>A0A8T2PBI5_9TELE</name>
<evidence type="ECO:0000313" key="2">
    <source>
        <dbReference type="EMBL" id="KAG9349895.1"/>
    </source>
</evidence>